<dbReference type="Proteomes" id="UP000708208">
    <property type="component" value="Unassembled WGS sequence"/>
</dbReference>
<dbReference type="EMBL" id="CAJVCH010536496">
    <property type="protein sequence ID" value="CAG7825495.1"/>
    <property type="molecule type" value="Genomic_DNA"/>
</dbReference>
<name>A0A8J2PXE2_9HEXA</name>
<reference evidence="1" key="1">
    <citation type="submission" date="2021-06" db="EMBL/GenBank/DDBJ databases">
        <authorList>
            <person name="Hodson N. C."/>
            <person name="Mongue J. A."/>
            <person name="Jaron S. K."/>
        </authorList>
    </citation>
    <scope>NUCLEOTIDE SEQUENCE</scope>
</reference>
<sequence length="147" mass="16547">MNQSQKKNYELLKNPSFTPSLNIYLHTYKSCLGRVLNIVANKPKRSMPWKVVLEIGSGIEIPVKALIINRKNTVSLKSRIEKAAIDLDGTRTGNKKEITWVQNDGKSIDKSDIGNAYSYGNKLVTIADETTYETGDRCLQLLVFCPR</sequence>
<gene>
    <name evidence="1" type="ORF">AFUS01_LOCUS35603</name>
</gene>
<evidence type="ECO:0000313" key="2">
    <source>
        <dbReference type="Proteomes" id="UP000708208"/>
    </source>
</evidence>
<keyword evidence="2" id="KW-1185">Reference proteome</keyword>
<comment type="caution">
    <text evidence="1">The sequence shown here is derived from an EMBL/GenBank/DDBJ whole genome shotgun (WGS) entry which is preliminary data.</text>
</comment>
<dbReference type="AlphaFoldDB" id="A0A8J2PXE2"/>
<feature type="non-terminal residue" evidence="1">
    <location>
        <position position="147"/>
    </location>
</feature>
<evidence type="ECO:0000313" key="1">
    <source>
        <dbReference type="EMBL" id="CAG7825495.1"/>
    </source>
</evidence>
<proteinExistence type="predicted"/>
<feature type="non-terminal residue" evidence="1">
    <location>
        <position position="1"/>
    </location>
</feature>
<dbReference type="OrthoDB" id="30826at2759"/>
<accession>A0A8J2PXE2</accession>
<protein>
    <submittedName>
        <fullName evidence="1">Uncharacterized protein</fullName>
    </submittedName>
</protein>
<organism evidence="1 2">
    <name type="scientific">Allacma fusca</name>
    <dbReference type="NCBI Taxonomy" id="39272"/>
    <lineage>
        <taxon>Eukaryota</taxon>
        <taxon>Metazoa</taxon>
        <taxon>Ecdysozoa</taxon>
        <taxon>Arthropoda</taxon>
        <taxon>Hexapoda</taxon>
        <taxon>Collembola</taxon>
        <taxon>Symphypleona</taxon>
        <taxon>Sminthuridae</taxon>
        <taxon>Allacma</taxon>
    </lineage>
</organism>